<name>A0A4S3K991_9GAMM</name>
<proteinExistence type="predicted"/>
<feature type="non-terminal residue" evidence="1">
    <location>
        <position position="38"/>
    </location>
</feature>
<protein>
    <submittedName>
        <fullName evidence="1">Keto-deoxy-phosphogluconate aldolase</fullName>
    </submittedName>
</protein>
<sequence length="38" mass="3957">MRLAPLIPVGVIHDVKAAVAMSRAMGLGGLGAIMLNRR</sequence>
<dbReference type="AlphaFoldDB" id="A0A4S3K991"/>
<dbReference type="Proteomes" id="UP000306317">
    <property type="component" value="Unassembled WGS sequence"/>
</dbReference>
<comment type="caution">
    <text evidence="1">The sequence shown here is derived from an EMBL/GenBank/DDBJ whole genome shotgun (WGS) entry which is preliminary data.</text>
</comment>
<keyword evidence="2" id="KW-1185">Reference proteome</keyword>
<organism evidence="1 2">
    <name type="scientific">Rhodanobacter lindaniclasticus</name>
    <dbReference type="NCBI Taxonomy" id="75310"/>
    <lineage>
        <taxon>Bacteria</taxon>
        <taxon>Pseudomonadati</taxon>
        <taxon>Pseudomonadota</taxon>
        <taxon>Gammaproteobacteria</taxon>
        <taxon>Lysobacterales</taxon>
        <taxon>Rhodanobacteraceae</taxon>
        <taxon>Rhodanobacter</taxon>
    </lineage>
</organism>
<evidence type="ECO:0000313" key="1">
    <source>
        <dbReference type="EMBL" id="THD04857.1"/>
    </source>
</evidence>
<gene>
    <name evidence="1" type="ORF">B1991_16945</name>
</gene>
<accession>A0A4S3K991</accession>
<evidence type="ECO:0000313" key="2">
    <source>
        <dbReference type="Proteomes" id="UP000306317"/>
    </source>
</evidence>
<dbReference type="EMBL" id="MWIO01000069">
    <property type="protein sequence ID" value="THD04857.1"/>
    <property type="molecule type" value="Genomic_DNA"/>
</dbReference>
<reference evidence="1 2" key="1">
    <citation type="submission" date="2017-02" db="EMBL/GenBank/DDBJ databases">
        <title>Whole genome sequencing of Rhodanobacter lindaniclasticus DSM 17932.</title>
        <authorList>
            <person name="Kumar S."/>
            <person name="Patil P."/>
            <person name="Patil P.B."/>
        </authorList>
    </citation>
    <scope>NUCLEOTIDE SEQUENCE [LARGE SCALE GENOMIC DNA]</scope>
    <source>
        <strain evidence="1 2">DSM 17932</strain>
    </source>
</reference>